<keyword evidence="2" id="KW-1185">Reference proteome</keyword>
<reference evidence="1 2" key="1">
    <citation type="submission" date="2020-08" db="EMBL/GenBank/DDBJ databases">
        <title>A Genomic Blueprint of the Chicken Gut Microbiome.</title>
        <authorList>
            <person name="Gilroy R."/>
            <person name="Ravi A."/>
            <person name="Getino M."/>
            <person name="Pursley I."/>
            <person name="Horton D.L."/>
            <person name="Alikhan N.-F."/>
            <person name="Baker D."/>
            <person name="Gharbi K."/>
            <person name="Hall N."/>
            <person name="Watson M."/>
            <person name="Adriaenssens E.M."/>
            <person name="Foster-Nyarko E."/>
            <person name="Jarju S."/>
            <person name="Secka A."/>
            <person name="Antonio M."/>
            <person name="Oren A."/>
            <person name="Chaudhuri R."/>
            <person name="La Ragione R.M."/>
            <person name="Hildebrand F."/>
            <person name="Pallen M.J."/>
        </authorList>
    </citation>
    <scope>NUCLEOTIDE SEQUENCE [LARGE SCALE GENOMIC DNA]</scope>
    <source>
        <strain evidence="1 2">Sa5YUA1</strain>
    </source>
</reference>
<gene>
    <name evidence="1" type="ORF">H9655_11345</name>
</gene>
<evidence type="ECO:0000313" key="2">
    <source>
        <dbReference type="Proteomes" id="UP000657931"/>
    </source>
</evidence>
<sequence>MDETTKKLLIGEGMFLAGFSLRAIERHLKINRKVLASYLKKEGYGIEAKTGNSGYDKYEKYEKAVPEFLEGKSIRELAKKYGFSRQGFSLHLKDQGIQVNATKPSNGSEETSRKIKQAKELYNEGKSIQEIKKEVKLDGAILAHEFKKMGIDTIEEARKYKVNEDIFKTIDTGEKAYWLGFLYADGSVTFENGRYVLELGLKAEDVNHLEKFKRFIDTDAKIDDKLVKLKGKKYMAKRIAIHNKKFVQNLIKNGCTPRKSLNLSFPDETILPKEFVNDFIRGYLDGDGNIKKFDRNTYNPQVYVSFTGTEEFLTSLCKWLDVNPNKFDNEGNAFRQRFGGNNKAFNILYCLYDRGTVFLDRKKEIFDEWNKYLSQRKSLFK</sequence>
<dbReference type="InterPro" id="IPR027434">
    <property type="entry name" value="Homing_endonucl"/>
</dbReference>
<evidence type="ECO:0008006" key="3">
    <source>
        <dbReference type="Google" id="ProtNLM"/>
    </source>
</evidence>
<evidence type="ECO:0000313" key="1">
    <source>
        <dbReference type="EMBL" id="MBD7937619.1"/>
    </source>
</evidence>
<comment type="caution">
    <text evidence="1">The sequence shown here is derived from an EMBL/GenBank/DDBJ whole genome shotgun (WGS) entry which is preliminary data.</text>
</comment>
<dbReference type="SUPFAM" id="SSF55608">
    <property type="entry name" value="Homing endonucleases"/>
    <property type="match status" value="1"/>
</dbReference>
<dbReference type="Proteomes" id="UP000657931">
    <property type="component" value="Unassembled WGS sequence"/>
</dbReference>
<name>A0ABR8QQC7_9BACI</name>
<dbReference type="Gene3D" id="3.10.28.10">
    <property type="entry name" value="Homing endonucleases"/>
    <property type="match status" value="1"/>
</dbReference>
<protein>
    <recommendedName>
        <fullName evidence="3">DOD-type homing endonuclease domain-containing protein</fullName>
    </recommendedName>
</protein>
<proteinExistence type="predicted"/>
<dbReference type="RefSeq" id="WP_191813966.1">
    <property type="nucleotide sequence ID" value="NZ_JACSQT010000004.1"/>
</dbReference>
<organism evidence="1 2">
    <name type="scientific">Cytobacillus stercorigallinarum</name>
    <dbReference type="NCBI Taxonomy" id="2762240"/>
    <lineage>
        <taxon>Bacteria</taxon>
        <taxon>Bacillati</taxon>
        <taxon>Bacillota</taxon>
        <taxon>Bacilli</taxon>
        <taxon>Bacillales</taxon>
        <taxon>Bacillaceae</taxon>
        <taxon>Cytobacillus</taxon>
    </lineage>
</organism>
<dbReference type="EMBL" id="JACSQT010000004">
    <property type="protein sequence ID" value="MBD7937619.1"/>
    <property type="molecule type" value="Genomic_DNA"/>
</dbReference>
<accession>A0ABR8QQC7</accession>